<reference evidence="5" key="1">
    <citation type="submission" date="2022-08" db="EMBL/GenBank/DDBJ databases">
        <title>Novel sulphate-reducing endosymbionts in the free-living metamonad Anaeramoeba.</title>
        <authorList>
            <person name="Jerlstrom-Hultqvist J."/>
            <person name="Cepicka I."/>
            <person name="Gallot-Lavallee L."/>
            <person name="Salas-Leiva D."/>
            <person name="Curtis B.A."/>
            <person name="Zahonova K."/>
            <person name="Pipaliya S."/>
            <person name="Dacks J."/>
            <person name="Roger A.J."/>
        </authorList>
    </citation>
    <scope>NUCLEOTIDE SEQUENCE</scope>
    <source>
        <strain evidence="5">Busselton2</strain>
    </source>
</reference>
<dbReference type="InterPro" id="IPR049483">
    <property type="entry name" value="FAF1_2-like_UAS"/>
</dbReference>
<dbReference type="GO" id="GO:0005783">
    <property type="term" value="C:endoplasmic reticulum"/>
    <property type="evidence" value="ECO:0007669"/>
    <property type="project" value="TreeGrafter"/>
</dbReference>
<dbReference type="SMART" id="SM00594">
    <property type="entry name" value="UAS"/>
    <property type="match status" value="1"/>
</dbReference>
<feature type="compositionally biased region" description="Basic and acidic residues" evidence="3">
    <location>
        <begin position="37"/>
        <end position="48"/>
    </location>
</feature>
<dbReference type="CDD" id="cd02958">
    <property type="entry name" value="UAS"/>
    <property type="match status" value="1"/>
</dbReference>
<evidence type="ECO:0000256" key="3">
    <source>
        <dbReference type="SAM" id="MobiDB-lite"/>
    </source>
</evidence>
<evidence type="ECO:0000313" key="5">
    <source>
        <dbReference type="EMBL" id="KAJ3427299.1"/>
    </source>
</evidence>
<feature type="compositionally biased region" description="Basic and acidic residues" evidence="3">
    <location>
        <begin position="9"/>
        <end position="29"/>
    </location>
</feature>
<dbReference type="InterPro" id="IPR036249">
    <property type="entry name" value="Thioredoxin-like_sf"/>
</dbReference>
<sequence>MTDFFQESDFQKENENEKEKEKEKEKDNIFIEEEEEKLSNKEKQKETKNSSNDQKPIIEHSKRKTSFFSNIFQNLKTILTPLSENVKSTFLTEFEDSFGLDHPTFYQGTYKEAFRFAKESSKFFVVYLHSSDHTSTSDFCLRVLTDENIIAFVNENFIFWGESIKHPSGFLLTNKFFVTTYPFMAVVSTNTRTRSQVVKIFEGQINADQLMTGLISALEENASAISEQRIQENERSSIRQIREQQDREYQESIERDQERQRIEFEQEQQQRIERMEREEKIKRKKEKKERQMLELEEKIQNLKPEPDPKTEEGVIRLRVILPDGDKISRCFKKDWEMKTIFDWVDINSNKSLKPNKYYLVKNYPKTSFSDKNATFEDAKIENGDSLMAIKK</sequence>
<feature type="region of interest" description="Disordered" evidence="3">
    <location>
        <begin position="1"/>
        <end position="56"/>
    </location>
</feature>
<dbReference type="PROSITE" id="PS50033">
    <property type="entry name" value="UBX"/>
    <property type="match status" value="1"/>
</dbReference>
<dbReference type="SUPFAM" id="SSF52833">
    <property type="entry name" value="Thioredoxin-like"/>
    <property type="match status" value="1"/>
</dbReference>
<dbReference type="Proteomes" id="UP001146793">
    <property type="component" value="Unassembled WGS sequence"/>
</dbReference>
<dbReference type="CDD" id="cd01767">
    <property type="entry name" value="UBX"/>
    <property type="match status" value="1"/>
</dbReference>
<accession>A0AAV7YIJ5</accession>
<dbReference type="GO" id="GO:0036503">
    <property type="term" value="P:ERAD pathway"/>
    <property type="evidence" value="ECO:0007669"/>
    <property type="project" value="TreeGrafter"/>
</dbReference>
<dbReference type="Pfam" id="PF21021">
    <property type="entry name" value="FAF1"/>
    <property type="match status" value="1"/>
</dbReference>
<evidence type="ECO:0000313" key="6">
    <source>
        <dbReference type="Proteomes" id="UP001146793"/>
    </source>
</evidence>
<keyword evidence="1 2" id="KW-0175">Coiled coil</keyword>
<dbReference type="PANTHER" id="PTHR23322">
    <property type="entry name" value="FAS-ASSOCIATED PROTEIN"/>
    <property type="match status" value="1"/>
</dbReference>
<evidence type="ECO:0000256" key="2">
    <source>
        <dbReference type="SAM" id="Coils"/>
    </source>
</evidence>
<evidence type="ECO:0000256" key="1">
    <source>
        <dbReference type="ARBA" id="ARBA00023054"/>
    </source>
</evidence>
<dbReference type="SUPFAM" id="SSF54236">
    <property type="entry name" value="Ubiquitin-like"/>
    <property type="match status" value="1"/>
</dbReference>
<feature type="domain" description="UBX" evidence="4">
    <location>
        <begin position="310"/>
        <end position="388"/>
    </location>
</feature>
<dbReference type="Gene3D" id="3.40.30.10">
    <property type="entry name" value="Glutaredoxin"/>
    <property type="match status" value="1"/>
</dbReference>
<dbReference type="InterPro" id="IPR006577">
    <property type="entry name" value="UAS"/>
</dbReference>
<dbReference type="GO" id="GO:0043130">
    <property type="term" value="F:ubiquitin binding"/>
    <property type="evidence" value="ECO:0007669"/>
    <property type="project" value="TreeGrafter"/>
</dbReference>
<dbReference type="Gene3D" id="3.10.20.90">
    <property type="entry name" value="Phosphatidylinositol 3-kinase Catalytic Subunit, Chain A, domain 1"/>
    <property type="match status" value="1"/>
</dbReference>
<dbReference type="InterPro" id="IPR029071">
    <property type="entry name" value="Ubiquitin-like_domsf"/>
</dbReference>
<organism evidence="5 6">
    <name type="scientific">Anaeramoeba flamelloides</name>
    <dbReference type="NCBI Taxonomy" id="1746091"/>
    <lineage>
        <taxon>Eukaryota</taxon>
        <taxon>Metamonada</taxon>
        <taxon>Anaeramoebidae</taxon>
        <taxon>Anaeramoeba</taxon>
    </lineage>
</organism>
<proteinExistence type="predicted"/>
<evidence type="ECO:0000259" key="4">
    <source>
        <dbReference type="PROSITE" id="PS50033"/>
    </source>
</evidence>
<dbReference type="PANTHER" id="PTHR23322:SF1">
    <property type="entry name" value="FAS-ASSOCIATED FACTOR 2"/>
    <property type="match status" value="1"/>
</dbReference>
<dbReference type="AlphaFoldDB" id="A0AAV7YIJ5"/>
<name>A0AAV7YIJ5_9EUKA</name>
<dbReference type="EMBL" id="JANTQA010000063">
    <property type="protein sequence ID" value="KAJ3427299.1"/>
    <property type="molecule type" value="Genomic_DNA"/>
</dbReference>
<gene>
    <name evidence="5" type="ORF">M0812_26880</name>
</gene>
<dbReference type="InterPro" id="IPR001012">
    <property type="entry name" value="UBX_dom"/>
</dbReference>
<protein>
    <submittedName>
        <fullName evidence="5">Fas-associated protein</fullName>
    </submittedName>
</protein>
<dbReference type="Pfam" id="PF00789">
    <property type="entry name" value="UBX"/>
    <property type="match status" value="1"/>
</dbReference>
<dbReference type="InterPro" id="IPR050730">
    <property type="entry name" value="UBX_domain-protein"/>
</dbReference>
<feature type="coiled-coil region" evidence="2">
    <location>
        <begin position="215"/>
        <end position="305"/>
    </location>
</feature>
<comment type="caution">
    <text evidence="5">The sequence shown here is derived from an EMBL/GenBank/DDBJ whole genome shotgun (WGS) entry which is preliminary data.</text>
</comment>